<dbReference type="Pfam" id="PF08892">
    <property type="entry name" value="YqcI_YcgG"/>
    <property type="match status" value="1"/>
</dbReference>
<comment type="caution">
    <text evidence="1">The sequence shown here is derived from an EMBL/GenBank/DDBJ whole genome shotgun (WGS) entry which is preliminary data.</text>
</comment>
<proteinExistence type="predicted"/>
<accession>A0A4S4JUP2</accession>
<dbReference type="OrthoDB" id="112290at2"/>
<sequence length="181" mass="21496">MVKKSYLLDQNSITKVPLPSWFNVSYTQFQQAVLKKDVSCFFGRKAEPLGELRYSFLPHADWSHLPKTLKEFLELTKQRPLVRRGLFVFVEPEEKEQPLQYYRRYFWDVLQYLNTQDDKAWPVHTPREPEHHLWSFCFEEESLFSFADAPANKQRKTRDLGQSMVIGFQPTIIFEGLEGTE</sequence>
<dbReference type="PANTHER" id="PTHR40045">
    <property type="entry name" value="YCGG FAMILY PROTEIN"/>
    <property type="match status" value="1"/>
</dbReference>
<reference evidence="1 2" key="1">
    <citation type="submission" date="2014-01" db="EMBL/GenBank/DDBJ databases">
        <title>Draft genome sequencing of Bacillus alcalophilus CGMCC 1.3604.</title>
        <authorList>
            <person name="Yang J."/>
            <person name="Diao L."/>
            <person name="Yang S."/>
        </authorList>
    </citation>
    <scope>NUCLEOTIDE SEQUENCE [LARGE SCALE GENOMIC DNA]</scope>
    <source>
        <strain evidence="1 2">CGMCC 1.3604</strain>
    </source>
</reference>
<evidence type="ECO:0000313" key="1">
    <source>
        <dbReference type="EMBL" id="THG88875.1"/>
    </source>
</evidence>
<organism evidence="1 2">
    <name type="scientific">Alkalihalobacillus alcalophilus ATCC 27647 = CGMCC 1.3604</name>
    <dbReference type="NCBI Taxonomy" id="1218173"/>
    <lineage>
        <taxon>Bacteria</taxon>
        <taxon>Bacillati</taxon>
        <taxon>Bacillota</taxon>
        <taxon>Bacilli</taxon>
        <taxon>Bacillales</taxon>
        <taxon>Bacillaceae</taxon>
        <taxon>Alkalihalobacillus</taxon>
    </lineage>
</organism>
<dbReference type="PANTHER" id="PTHR40045:SF1">
    <property type="entry name" value="YQCI_YCGG FAMILY PROTEIN"/>
    <property type="match status" value="1"/>
</dbReference>
<dbReference type="AlphaFoldDB" id="A0A4S4JUP2"/>
<protein>
    <submittedName>
        <fullName evidence="1">Uncharacterized protein</fullName>
    </submittedName>
</protein>
<name>A0A4S4JUP2_ALKAL</name>
<dbReference type="Proteomes" id="UP000297014">
    <property type="component" value="Unassembled WGS sequence"/>
</dbReference>
<gene>
    <name evidence="1" type="ORF">AJ85_20980</name>
</gene>
<dbReference type="InterPro" id="IPR014988">
    <property type="entry name" value="Uncharacterised_YqcI/YcgG"/>
</dbReference>
<dbReference type="EMBL" id="JALP01000300">
    <property type="protein sequence ID" value="THG88875.1"/>
    <property type="molecule type" value="Genomic_DNA"/>
</dbReference>
<evidence type="ECO:0000313" key="2">
    <source>
        <dbReference type="Proteomes" id="UP000297014"/>
    </source>
</evidence>